<keyword evidence="4 6" id="KW-1133">Transmembrane helix</keyword>
<protein>
    <recommendedName>
        <fullName evidence="8">Amino acid permease/ SLC12A domain-containing protein</fullName>
    </recommendedName>
</protein>
<feature type="transmembrane region" description="Helical" evidence="6">
    <location>
        <begin position="89"/>
        <end position="110"/>
    </location>
</feature>
<comment type="subcellular location">
    <subcellularLocation>
        <location evidence="1">Cell membrane</location>
        <topology evidence="1">Multi-pass membrane protein</topology>
    </subcellularLocation>
</comment>
<evidence type="ECO:0000256" key="2">
    <source>
        <dbReference type="ARBA" id="ARBA00022475"/>
    </source>
</evidence>
<dbReference type="PANTHER" id="PTHR42770:SF7">
    <property type="entry name" value="MEMBRANE PROTEIN"/>
    <property type="match status" value="1"/>
</dbReference>
<comment type="caution">
    <text evidence="7">The sequence shown here is derived from an EMBL/GenBank/DDBJ whole genome shotgun (WGS) entry which is preliminary data.</text>
</comment>
<evidence type="ECO:0000256" key="3">
    <source>
        <dbReference type="ARBA" id="ARBA00022692"/>
    </source>
</evidence>
<dbReference type="InterPro" id="IPR050367">
    <property type="entry name" value="APC_superfamily"/>
</dbReference>
<organism evidence="7">
    <name type="scientific">marine sediment metagenome</name>
    <dbReference type="NCBI Taxonomy" id="412755"/>
    <lineage>
        <taxon>unclassified sequences</taxon>
        <taxon>metagenomes</taxon>
        <taxon>ecological metagenomes</taxon>
    </lineage>
</organism>
<feature type="transmembrane region" description="Helical" evidence="6">
    <location>
        <begin position="122"/>
        <end position="141"/>
    </location>
</feature>
<feature type="transmembrane region" description="Helical" evidence="6">
    <location>
        <begin position="182"/>
        <end position="200"/>
    </location>
</feature>
<gene>
    <name evidence="7" type="ORF">S03H2_11467</name>
</gene>
<dbReference type="InterPro" id="IPR002293">
    <property type="entry name" value="AA/rel_permease1"/>
</dbReference>
<sequence length="245" mass="25443">MALKKELGLAGVFCIAAGAMISSGLFVLPGIAFAKAGPAMILAYLLAGVLVIPAMLSKAELATAMPKAGGSYFYIERSLGALPGTMAGLANWFSLALKSAFALVGIGAFARLIRPETSEIEIKAIAIAFCVFFGVLNLVGIKHVGRIQVVLVVILLGTLGLYIVLAAPAVKHEHFADFMPQGLGSLLSTAALVFVSYGGLTKVASVAEEIKDPGRNIPLGMFLAFGVVQIIYLLVTFVTTGVVEA</sequence>
<dbReference type="GO" id="GO:0005886">
    <property type="term" value="C:plasma membrane"/>
    <property type="evidence" value="ECO:0007669"/>
    <property type="project" value="UniProtKB-SubCell"/>
</dbReference>
<evidence type="ECO:0000256" key="1">
    <source>
        <dbReference type="ARBA" id="ARBA00004651"/>
    </source>
</evidence>
<evidence type="ECO:0000256" key="4">
    <source>
        <dbReference type="ARBA" id="ARBA00022989"/>
    </source>
</evidence>
<evidence type="ECO:0000256" key="6">
    <source>
        <dbReference type="SAM" id="Phobius"/>
    </source>
</evidence>
<keyword evidence="2" id="KW-1003">Cell membrane</keyword>
<dbReference type="EMBL" id="BARU01005853">
    <property type="protein sequence ID" value="GAH42271.1"/>
    <property type="molecule type" value="Genomic_DNA"/>
</dbReference>
<dbReference type="PANTHER" id="PTHR42770">
    <property type="entry name" value="AMINO ACID TRANSPORTER-RELATED"/>
    <property type="match status" value="1"/>
</dbReference>
<feature type="transmembrane region" description="Helical" evidence="6">
    <location>
        <begin position="220"/>
        <end position="243"/>
    </location>
</feature>
<feature type="transmembrane region" description="Helical" evidence="6">
    <location>
        <begin position="147"/>
        <end position="170"/>
    </location>
</feature>
<feature type="transmembrane region" description="Helical" evidence="6">
    <location>
        <begin position="6"/>
        <end position="27"/>
    </location>
</feature>
<dbReference type="Gene3D" id="1.20.1740.10">
    <property type="entry name" value="Amino acid/polyamine transporter I"/>
    <property type="match status" value="1"/>
</dbReference>
<feature type="non-terminal residue" evidence="7">
    <location>
        <position position="245"/>
    </location>
</feature>
<evidence type="ECO:0000313" key="7">
    <source>
        <dbReference type="EMBL" id="GAH42271.1"/>
    </source>
</evidence>
<keyword evidence="5 6" id="KW-0472">Membrane</keyword>
<evidence type="ECO:0008006" key="8">
    <source>
        <dbReference type="Google" id="ProtNLM"/>
    </source>
</evidence>
<dbReference type="AlphaFoldDB" id="X1F9G3"/>
<feature type="transmembrane region" description="Helical" evidence="6">
    <location>
        <begin position="39"/>
        <end position="56"/>
    </location>
</feature>
<proteinExistence type="predicted"/>
<name>X1F9G3_9ZZZZ</name>
<keyword evidence="3 6" id="KW-0812">Transmembrane</keyword>
<evidence type="ECO:0000256" key="5">
    <source>
        <dbReference type="ARBA" id="ARBA00023136"/>
    </source>
</evidence>
<dbReference type="Pfam" id="PF13520">
    <property type="entry name" value="AA_permease_2"/>
    <property type="match status" value="1"/>
</dbReference>
<dbReference type="GO" id="GO:0022857">
    <property type="term" value="F:transmembrane transporter activity"/>
    <property type="evidence" value="ECO:0007669"/>
    <property type="project" value="InterPro"/>
</dbReference>
<reference evidence="7" key="1">
    <citation type="journal article" date="2014" name="Front. Microbiol.">
        <title>High frequency of phylogenetically diverse reductive dehalogenase-homologous genes in deep subseafloor sedimentary metagenomes.</title>
        <authorList>
            <person name="Kawai M."/>
            <person name="Futagami T."/>
            <person name="Toyoda A."/>
            <person name="Takaki Y."/>
            <person name="Nishi S."/>
            <person name="Hori S."/>
            <person name="Arai W."/>
            <person name="Tsubouchi T."/>
            <person name="Morono Y."/>
            <person name="Uchiyama I."/>
            <person name="Ito T."/>
            <person name="Fujiyama A."/>
            <person name="Inagaki F."/>
            <person name="Takami H."/>
        </authorList>
    </citation>
    <scope>NUCLEOTIDE SEQUENCE</scope>
    <source>
        <strain evidence="7">Expedition CK06-06</strain>
    </source>
</reference>
<accession>X1F9G3</accession>